<dbReference type="PROSITE" id="PS51257">
    <property type="entry name" value="PROKAR_LIPOPROTEIN"/>
    <property type="match status" value="1"/>
</dbReference>
<dbReference type="SUPFAM" id="SSF117070">
    <property type="entry name" value="LEA14-like"/>
    <property type="match status" value="1"/>
</dbReference>
<evidence type="ECO:0000256" key="1">
    <source>
        <dbReference type="SAM" id="SignalP"/>
    </source>
</evidence>
<feature type="domain" description="Late embryogenesis abundant protein LEA-2 subgroup" evidence="2">
    <location>
        <begin position="82"/>
        <end position="146"/>
    </location>
</feature>
<feature type="chain" id="PRO_5033048841" evidence="1">
    <location>
        <begin position="19"/>
        <end position="195"/>
    </location>
</feature>
<name>A0A840CLP8_9BACT</name>
<dbReference type="Proteomes" id="UP000555103">
    <property type="component" value="Unassembled WGS sequence"/>
</dbReference>
<dbReference type="EMBL" id="JACIEP010000007">
    <property type="protein sequence ID" value="MBB4036296.1"/>
    <property type="molecule type" value="Genomic_DNA"/>
</dbReference>
<reference evidence="3 4" key="1">
    <citation type="submission" date="2020-08" db="EMBL/GenBank/DDBJ databases">
        <title>Genomic Encyclopedia of Type Strains, Phase IV (KMG-IV): sequencing the most valuable type-strain genomes for metagenomic binning, comparative biology and taxonomic classification.</title>
        <authorList>
            <person name="Goeker M."/>
        </authorList>
    </citation>
    <scope>NUCLEOTIDE SEQUENCE [LARGE SCALE GENOMIC DNA]</scope>
    <source>
        <strain evidence="3 4">DSM 104969</strain>
    </source>
</reference>
<gene>
    <name evidence="3" type="ORF">GGR21_002198</name>
</gene>
<keyword evidence="1" id="KW-0732">Signal</keyword>
<organism evidence="3 4">
    <name type="scientific">Dysgonomonas hofstadii</name>
    <dbReference type="NCBI Taxonomy" id="637886"/>
    <lineage>
        <taxon>Bacteria</taxon>
        <taxon>Pseudomonadati</taxon>
        <taxon>Bacteroidota</taxon>
        <taxon>Bacteroidia</taxon>
        <taxon>Bacteroidales</taxon>
        <taxon>Dysgonomonadaceae</taxon>
        <taxon>Dysgonomonas</taxon>
    </lineage>
</organism>
<dbReference type="InterPro" id="IPR004864">
    <property type="entry name" value="LEA_2"/>
</dbReference>
<evidence type="ECO:0000313" key="4">
    <source>
        <dbReference type="Proteomes" id="UP000555103"/>
    </source>
</evidence>
<sequence>MKKRILVLLAVVATLVSCDSVQQSLKSTYNMINCEYNYKSISGLTVSGIDLSSGLSLTAIPKITSILSGSATSIPLNFNLNLDVKNPNESAAMLHGLQYILSIDGIEFTTGSINQSLNIGAGQTQTLPLSIGVDLASLMKNNSKDAVVDIAKNFLGIGSEKSEVSLQLKPSFNIGGTTVASPVYIPVSFSFGGTK</sequence>
<feature type="signal peptide" evidence="1">
    <location>
        <begin position="1"/>
        <end position="18"/>
    </location>
</feature>
<comment type="caution">
    <text evidence="3">The sequence shown here is derived from an EMBL/GenBank/DDBJ whole genome shotgun (WGS) entry which is preliminary data.</text>
</comment>
<keyword evidence="4" id="KW-1185">Reference proteome</keyword>
<dbReference type="AlphaFoldDB" id="A0A840CLP8"/>
<dbReference type="Pfam" id="PF03168">
    <property type="entry name" value="LEA_2"/>
    <property type="match status" value="1"/>
</dbReference>
<dbReference type="RefSeq" id="WP_183307201.1">
    <property type="nucleotide sequence ID" value="NZ_JACIEP010000007.1"/>
</dbReference>
<proteinExistence type="predicted"/>
<evidence type="ECO:0000313" key="3">
    <source>
        <dbReference type="EMBL" id="MBB4036296.1"/>
    </source>
</evidence>
<evidence type="ECO:0000259" key="2">
    <source>
        <dbReference type="Pfam" id="PF03168"/>
    </source>
</evidence>
<dbReference type="Gene3D" id="2.60.40.1820">
    <property type="match status" value="1"/>
</dbReference>
<accession>A0A840CLP8</accession>
<protein>
    <submittedName>
        <fullName evidence="3">LEA14-like dessication related protein</fullName>
    </submittedName>
</protein>